<accession>A0ABP8I081</accession>
<dbReference type="Pfam" id="PF09839">
    <property type="entry name" value="DUF2066"/>
    <property type="match status" value="1"/>
</dbReference>
<protein>
    <submittedName>
        <fullName evidence="1">DUF2066 domain-containing protein</fullName>
    </submittedName>
</protein>
<dbReference type="RefSeq" id="WP_223577861.1">
    <property type="nucleotide sequence ID" value="NZ_BAABFU010000002.1"/>
</dbReference>
<comment type="caution">
    <text evidence="1">The sequence shown here is derived from an EMBL/GenBank/DDBJ whole genome shotgun (WGS) entry which is preliminary data.</text>
</comment>
<evidence type="ECO:0000313" key="1">
    <source>
        <dbReference type="EMBL" id="GAA4348658.1"/>
    </source>
</evidence>
<proteinExistence type="predicted"/>
<organism evidence="1 2">
    <name type="scientific">Kangiella taiwanensis</name>
    <dbReference type="NCBI Taxonomy" id="1079179"/>
    <lineage>
        <taxon>Bacteria</taxon>
        <taxon>Pseudomonadati</taxon>
        <taxon>Pseudomonadota</taxon>
        <taxon>Gammaproteobacteria</taxon>
        <taxon>Kangiellales</taxon>
        <taxon>Kangiellaceae</taxon>
        <taxon>Kangiella</taxon>
    </lineage>
</organism>
<dbReference type="Proteomes" id="UP001501294">
    <property type="component" value="Unassembled WGS sequence"/>
</dbReference>
<name>A0ABP8I081_9GAMM</name>
<gene>
    <name evidence="1" type="ORF">GCM10023150_12280</name>
</gene>
<evidence type="ECO:0000313" key="2">
    <source>
        <dbReference type="Proteomes" id="UP001501294"/>
    </source>
</evidence>
<keyword evidence="2" id="KW-1185">Reference proteome</keyword>
<sequence length="367" mass="40446">MTDSRLKLLLVVALVFSGLMFSSSVKAERVNDLYTATWPVESQATSVRAQAIQNSLQQALIRASGNLNVARSPAVQSALSDAESYLRRYSYQRLSAEEQMIYEKPLLLKATFDRQSIISLLKSASLPIWGEERPSGVFWIAVERAGERRVASDQSRSIKAALEIAAGSRGLPVTLPLMDMDDQAALEVSDVWGRFEAPLQEATQRYGTDYWVAASLQERNGQWQGTWKVSLHGRTQSFSTTGLTSYEAIQGAVNRVADSLASKLAVVLSEQAQDVTISVENIQDFEAFAKVQKFLNSLGMVRSASAVEVSGDRVLFKVESLTSPQNLIEAIKLGNNLQRSEPSFGGFENSGEQLRGDFHFVWGQPQI</sequence>
<dbReference type="InterPro" id="IPR018642">
    <property type="entry name" value="DUF2066"/>
</dbReference>
<dbReference type="EMBL" id="BAABFU010000002">
    <property type="protein sequence ID" value="GAA4348658.1"/>
    <property type="molecule type" value="Genomic_DNA"/>
</dbReference>
<reference evidence="2" key="1">
    <citation type="journal article" date="2019" name="Int. J. Syst. Evol. Microbiol.">
        <title>The Global Catalogue of Microorganisms (GCM) 10K type strain sequencing project: providing services to taxonomists for standard genome sequencing and annotation.</title>
        <authorList>
            <consortium name="The Broad Institute Genomics Platform"/>
            <consortium name="The Broad Institute Genome Sequencing Center for Infectious Disease"/>
            <person name="Wu L."/>
            <person name="Ma J."/>
        </authorList>
    </citation>
    <scope>NUCLEOTIDE SEQUENCE [LARGE SCALE GENOMIC DNA]</scope>
    <source>
        <strain evidence="2">JCM 17727</strain>
    </source>
</reference>